<reference evidence="11 13" key="2">
    <citation type="journal article" date="2018" name="Plant J.">
        <title>The Physcomitrella patens chromosome-scale assembly reveals moss genome structure and evolution.</title>
        <authorList>
            <person name="Lang D."/>
            <person name="Ullrich K.K."/>
            <person name="Murat F."/>
            <person name="Fuchs J."/>
            <person name="Jenkins J."/>
            <person name="Haas F.B."/>
            <person name="Piednoel M."/>
            <person name="Gundlach H."/>
            <person name="Van Bel M."/>
            <person name="Meyberg R."/>
            <person name="Vives C."/>
            <person name="Morata J."/>
            <person name="Symeonidi A."/>
            <person name="Hiss M."/>
            <person name="Muchero W."/>
            <person name="Kamisugi Y."/>
            <person name="Saleh O."/>
            <person name="Blanc G."/>
            <person name="Decker E.L."/>
            <person name="van Gessel N."/>
            <person name="Grimwood J."/>
            <person name="Hayes R.D."/>
            <person name="Graham S.W."/>
            <person name="Gunter L.E."/>
            <person name="McDaniel S.F."/>
            <person name="Hoernstein S.N.W."/>
            <person name="Larsson A."/>
            <person name="Li F.W."/>
            <person name="Perroud P.F."/>
            <person name="Phillips J."/>
            <person name="Ranjan P."/>
            <person name="Rokshar D.S."/>
            <person name="Rothfels C.J."/>
            <person name="Schneider L."/>
            <person name="Shu S."/>
            <person name="Stevenson D.W."/>
            <person name="Thummler F."/>
            <person name="Tillich M."/>
            <person name="Villarreal Aguilar J.C."/>
            <person name="Widiez T."/>
            <person name="Wong G.K."/>
            <person name="Wymore A."/>
            <person name="Zhang Y."/>
            <person name="Zimmer A.D."/>
            <person name="Quatrano R.S."/>
            <person name="Mayer K.F.X."/>
            <person name="Goodstein D."/>
            <person name="Casacuberta J.M."/>
            <person name="Vandepoele K."/>
            <person name="Reski R."/>
            <person name="Cuming A.C."/>
            <person name="Tuskan G.A."/>
            <person name="Maumus F."/>
            <person name="Salse J."/>
            <person name="Schmutz J."/>
            <person name="Rensing S.A."/>
        </authorList>
    </citation>
    <scope>NUCLEOTIDE SEQUENCE [LARGE SCALE GENOMIC DNA]</scope>
    <source>
        <strain evidence="12 13">cv. Gransden 2004</strain>
    </source>
</reference>
<dbReference type="Gramene" id="Pp3c7_15550V3.1">
    <property type="protein sequence ID" value="Pp3c7_15550V3.1"/>
    <property type="gene ID" value="Pp3c7_15550"/>
</dbReference>
<keyword evidence="8" id="KW-0411">Iron-sulfur</keyword>
<evidence type="ECO:0000256" key="2">
    <source>
        <dbReference type="ARBA" id="ARBA00022528"/>
    </source>
</evidence>
<comment type="subcellular location">
    <subcellularLocation>
        <location evidence="1">Plastid</location>
        <location evidence="1">Chloroplast</location>
    </subcellularLocation>
</comment>
<dbReference type="InterPro" id="IPR017941">
    <property type="entry name" value="Rieske_2Fe-2S"/>
</dbReference>
<dbReference type="Proteomes" id="UP000006727">
    <property type="component" value="Chromosome 7"/>
</dbReference>
<dbReference type="EnsemblPlants" id="Pp3c7_15550V3.2">
    <property type="protein sequence ID" value="Pp3c7_15550V3.2"/>
    <property type="gene ID" value="Pp3c7_15550"/>
</dbReference>
<dbReference type="SUPFAM" id="SSF50022">
    <property type="entry name" value="ISP domain"/>
    <property type="match status" value="1"/>
</dbReference>
<dbReference type="SUPFAM" id="SSF55961">
    <property type="entry name" value="Bet v1-like"/>
    <property type="match status" value="1"/>
</dbReference>
<dbReference type="InterPro" id="IPR036922">
    <property type="entry name" value="Rieske_2Fe-2S_sf"/>
</dbReference>
<reference evidence="11 13" key="1">
    <citation type="journal article" date="2008" name="Science">
        <title>The Physcomitrella genome reveals evolutionary insights into the conquest of land by plants.</title>
        <authorList>
            <person name="Rensing S."/>
            <person name="Lang D."/>
            <person name="Zimmer A."/>
            <person name="Terry A."/>
            <person name="Salamov A."/>
            <person name="Shapiro H."/>
            <person name="Nishiyama T."/>
            <person name="Perroud P.-F."/>
            <person name="Lindquist E."/>
            <person name="Kamisugi Y."/>
            <person name="Tanahashi T."/>
            <person name="Sakakibara K."/>
            <person name="Fujita T."/>
            <person name="Oishi K."/>
            <person name="Shin-I T."/>
            <person name="Kuroki Y."/>
            <person name="Toyoda A."/>
            <person name="Suzuki Y."/>
            <person name="Hashimoto A."/>
            <person name="Yamaguchi K."/>
            <person name="Sugano A."/>
            <person name="Kohara Y."/>
            <person name="Fujiyama A."/>
            <person name="Anterola A."/>
            <person name="Aoki S."/>
            <person name="Ashton N."/>
            <person name="Barbazuk W.B."/>
            <person name="Barker E."/>
            <person name="Bennetzen J."/>
            <person name="Bezanilla M."/>
            <person name="Blankenship R."/>
            <person name="Cho S.H."/>
            <person name="Dutcher S."/>
            <person name="Estelle M."/>
            <person name="Fawcett J.A."/>
            <person name="Gundlach H."/>
            <person name="Hanada K."/>
            <person name="Heyl A."/>
            <person name="Hicks K.A."/>
            <person name="Hugh J."/>
            <person name="Lohr M."/>
            <person name="Mayer K."/>
            <person name="Melkozernov A."/>
            <person name="Murata T."/>
            <person name="Nelson D."/>
            <person name="Pils B."/>
            <person name="Prigge M."/>
            <person name="Reiss B."/>
            <person name="Renner T."/>
            <person name="Rombauts S."/>
            <person name="Rushton P."/>
            <person name="Sanderfoot A."/>
            <person name="Schween G."/>
            <person name="Shiu S.-H."/>
            <person name="Stueber K."/>
            <person name="Theodoulou F.L."/>
            <person name="Tu H."/>
            <person name="Van de Peer Y."/>
            <person name="Verrier P.J."/>
            <person name="Waters E."/>
            <person name="Wood A."/>
            <person name="Yang L."/>
            <person name="Cove D."/>
            <person name="Cuming A."/>
            <person name="Hasebe M."/>
            <person name="Lucas S."/>
            <person name="Mishler D.B."/>
            <person name="Reski R."/>
            <person name="Grigoriev I."/>
            <person name="Quatrano R.S."/>
            <person name="Boore J.L."/>
        </authorList>
    </citation>
    <scope>NUCLEOTIDE SEQUENCE [LARGE SCALE GENOMIC DNA]</scope>
    <source>
        <strain evidence="12 13">cv. Gransden 2004</strain>
    </source>
</reference>
<evidence type="ECO:0000256" key="9">
    <source>
        <dbReference type="SAM" id="Phobius"/>
    </source>
</evidence>
<dbReference type="GO" id="GO:0010277">
    <property type="term" value="F:chlorophyllide a oxygenase activity"/>
    <property type="evidence" value="ECO:0007669"/>
    <property type="project" value="InterPro"/>
</dbReference>
<keyword evidence="2" id="KW-0150">Chloroplast</keyword>
<dbReference type="Pfam" id="PF08417">
    <property type="entry name" value="PaO"/>
    <property type="match status" value="1"/>
</dbReference>
<keyword evidence="13" id="KW-1185">Reference proteome</keyword>
<keyword evidence="4" id="KW-0001">2Fe-2S</keyword>
<dbReference type="Gene3D" id="3.90.380.10">
    <property type="entry name" value="Naphthalene 1,2-dioxygenase Alpha Subunit, Chain A, domain 1"/>
    <property type="match status" value="1"/>
</dbReference>
<evidence type="ECO:0000256" key="7">
    <source>
        <dbReference type="ARBA" id="ARBA00023004"/>
    </source>
</evidence>
<dbReference type="InterPro" id="IPR013626">
    <property type="entry name" value="PaO"/>
</dbReference>
<dbReference type="GO" id="GO:0016491">
    <property type="term" value="F:oxidoreductase activity"/>
    <property type="evidence" value="ECO:0000318"/>
    <property type="project" value="GO_Central"/>
</dbReference>
<keyword evidence="6" id="KW-0809">Transit peptide</keyword>
<dbReference type="EnsemblPlants" id="Pp3c7_15550V3.1">
    <property type="protein sequence ID" value="Pp3c7_15550V3.1"/>
    <property type="gene ID" value="Pp3c7_15550"/>
</dbReference>
<evidence type="ECO:0000313" key="12">
    <source>
        <dbReference type="EnsemblPlants" id="Pp3c7_15550V3.1"/>
    </source>
</evidence>
<dbReference type="GO" id="GO:0005737">
    <property type="term" value="C:cytoplasm"/>
    <property type="evidence" value="ECO:0000318"/>
    <property type="project" value="GO_Central"/>
</dbReference>
<feature type="domain" description="Rieske" evidence="10">
    <location>
        <begin position="118"/>
        <end position="223"/>
    </location>
</feature>
<evidence type="ECO:0000313" key="11">
    <source>
        <dbReference type="EMBL" id="PNR51244.1"/>
    </source>
</evidence>
<evidence type="ECO:0000256" key="6">
    <source>
        <dbReference type="ARBA" id="ARBA00022946"/>
    </source>
</evidence>
<keyword evidence="3" id="KW-0934">Plastid</keyword>
<evidence type="ECO:0000256" key="5">
    <source>
        <dbReference type="ARBA" id="ARBA00022723"/>
    </source>
</evidence>
<keyword evidence="7" id="KW-0408">Iron</keyword>
<dbReference type="PANTHER" id="PTHR21266:SF29">
    <property type="entry name" value="PROTEIN TIC 55, CHLOROPLASTIC"/>
    <property type="match status" value="1"/>
</dbReference>
<dbReference type="STRING" id="3218.A0A2K1KBT6"/>
<dbReference type="GO" id="GO:0051537">
    <property type="term" value="F:2 iron, 2 sulfur cluster binding"/>
    <property type="evidence" value="ECO:0007669"/>
    <property type="project" value="UniProtKB-KW"/>
</dbReference>
<evidence type="ECO:0000256" key="3">
    <source>
        <dbReference type="ARBA" id="ARBA00022640"/>
    </source>
</evidence>
<feature type="transmembrane region" description="Helical" evidence="9">
    <location>
        <begin position="512"/>
        <end position="531"/>
    </location>
</feature>
<sequence>MACTASVIVEVSGSVLSSRDGVRGVKRLSTVHGLSGGFLPALAKRRPILGMQCETSSLGGFRGVSEGRAKSQSFRLKVVADSGVTTIQEDSIEEDSILHPEEENEVKDVVEYDWEKEWYPMYLTAEMPKAAPLGLTVFDRELVLFYDDKGELHCFEDRCPHRLAKLSEGKVTDGKLECLYHGWQFEGSGQCTKIPQLVPGAKIPKQACAKAYEVKISQGVVWVWLGDRATADPSKLPWFEHYEREGFQHISAIHELPYDYSILVENLMDPAHIPISHDRTDPSARRENAQALVFEVTERSSRGFAGKWKEISSPSFTNATRFEAPCIVRNDKEYVKPDGTDAHMSAVFLCRPAGQGKCMLIARFGSTNFPGSLKMIPPWYIHITSNTVFEQDMGFLASQNEDLVKKNLPTKDLYLNLKSSDTWVSEFRKWNDLVGHGMPYYFGHKTISQAKNPAVVEVAPAGFSAAAASSYPAQGSFGEMFARDPTNRYFRHVVHCRSCLSALGSFQTYQKVATAFGLAAAGVAIVLPSVVWRATLVITALLAFAAAYACSRGIAILTKNYVRPHRKGVQ</sequence>
<dbReference type="InterPro" id="IPR050584">
    <property type="entry name" value="Cholesterol_7-desaturase"/>
</dbReference>
<dbReference type="AlphaFoldDB" id="A0A2K1KBT6"/>
<keyword evidence="5" id="KW-0479">Metal-binding</keyword>
<dbReference type="Gramene" id="Pp3c7_15550V3.2">
    <property type="protein sequence ID" value="Pp3c7_15550V3.2"/>
    <property type="gene ID" value="Pp3c7_15550"/>
</dbReference>
<organism evidence="11">
    <name type="scientific">Physcomitrium patens</name>
    <name type="common">Spreading-leaved earth moss</name>
    <name type="synonym">Physcomitrella patens</name>
    <dbReference type="NCBI Taxonomy" id="3218"/>
    <lineage>
        <taxon>Eukaryota</taxon>
        <taxon>Viridiplantae</taxon>
        <taxon>Streptophyta</taxon>
        <taxon>Embryophyta</taxon>
        <taxon>Bryophyta</taxon>
        <taxon>Bryophytina</taxon>
        <taxon>Bryopsida</taxon>
        <taxon>Funariidae</taxon>
        <taxon>Funariales</taxon>
        <taxon>Funariaceae</taxon>
        <taxon>Physcomitrium</taxon>
    </lineage>
</organism>
<protein>
    <recommendedName>
        <fullName evidence="10">Rieske domain-containing protein</fullName>
    </recommendedName>
</protein>
<dbReference type="OrthoDB" id="426882at2759"/>
<evidence type="ECO:0000256" key="8">
    <source>
        <dbReference type="ARBA" id="ARBA00023014"/>
    </source>
</evidence>
<dbReference type="EMBL" id="ABEU02000007">
    <property type="protein sequence ID" value="PNR51244.1"/>
    <property type="molecule type" value="Genomic_DNA"/>
</dbReference>
<dbReference type="GO" id="GO:0045036">
    <property type="term" value="P:protein targeting to chloroplast"/>
    <property type="evidence" value="ECO:0000318"/>
    <property type="project" value="GO_Central"/>
</dbReference>
<dbReference type="Gene3D" id="2.102.10.10">
    <property type="entry name" value="Rieske [2Fe-2S] iron-sulphur domain"/>
    <property type="match status" value="1"/>
</dbReference>
<dbReference type="PANTHER" id="PTHR21266">
    <property type="entry name" value="IRON-SULFUR DOMAIN CONTAINING PROTEIN"/>
    <property type="match status" value="1"/>
</dbReference>
<reference evidence="12" key="3">
    <citation type="submission" date="2020-12" db="UniProtKB">
        <authorList>
            <consortium name="EnsemblPlants"/>
        </authorList>
    </citation>
    <scope>IDENTIFICATION</scope>
</reference>
<accession>A0A2K1KBT6</accession>
<keyword evidence="9" id="KW-1133">Transmembrane helix</keyword>
<gene>
    <name evidence="12" type="primary">LOC112284627</name>
    <name evidence="11" type="ORF">PHYPA_010430</name>
</gene>
<dbReference type="GO" id="GO:0009507">
    <property type="term" value="C:chloroplast"/>
    <property type="evidence" value="ECO:0007669"/>
    <property type="project" value="UniProtKB-SubCell"/>
</dbReference>
<dbReference type="RefSeq" id="XP_024380383.1">
    <property type="nucleotide sequence ID" value="XM_024524615.2"/>
</dbReference>
<keyword evidence="9" id="KW-0472">Membrane</keyword>
<evidence type="ECO:0000313" key="13">
    <source>
        <dbReference type="Proteomes" id="UP000006727"/>
    </source>
</evidence>
<name>A0A2K1KBT6_PHYPA</name>
<dbReference type="PROSITE" id="PS51296">
    <property type="entry name" value="RIESKE"/>
    <property type="match status" value="1"/>
</dbReference>
<dbReference type="PaxDb" id="3218-PP1S153_103V6.1"/>
<dbReference type="GeneID" id="112284627"/>
<dbReference type="OMA" id="VWIWMSH"/>
<dbReference type="Pfam" id="PF00355">
    <property type="entry name" value="Rieske"/>
    <property type="match status" value="1"/>
</dbReference>
<evidence type="ECO:0000256" key="4">
    <source>
        <dbReference type="ARBA" id="ARBA00022714"/>
    </source>
</evidence>
<dbReference type="GO" id="GO:0046872">
    <property type="term" value="F:metal ion binding"/>
    <property type="evidence" value="ECO:0007669"/>
    <property type="project" value="UniProtKB-KW"/>
</dbReference>
<proteinExistence type="predicted"/>
<evidence type="ECO:0000256" key="1">
    <source>
        <dbReference type="ARBA" id="ARBA00004229"/>
    </source>
</evidence>
<feature type="transmembrane region" description="Helical" evidence="9">
    <location>
        <begin position="537"/>
        <end position="557"/>
    </location>
</feature>
<evidence type="ECO:0000259" key="10">
    <source>
        <dbReference type="PROSITE" id="PS51296"/>
    </source>
</evidence>
<keyword evidence="9" id="KW-0812">Transmembrane</keyword>